<keyword evidence="11" id="KW-1185">Reference proteome</keyword>
<dbReference type="SUPFAM" id="SSF52440">
    <property type="entry name" value="PreATP-grasp domain"/>
    <property type="match status" value="1"/>
</dbReference>
<keyword evidence="6" id="KW-0464">Manganese</keyword>
<dbReference type="Proteomes" id="UP000294854">
    <property type="component" value="Unassembled WGS sequence"/>
</dbReference>
<evidence type="ECO:0000313" key="10">
    <source>
        <dbReference type="EMBL" id="TDG78234.1"/>
    </source>
</evidence>
<dbReference type="InterPro" id="IPR016185">
    <property type="entry name" value="PreATP-grasp_dom_sf"/>
</dbReference>
<dbReference type="PANTHER" id="PTHR11609">
    <property type="entry name" value="PURINE BIOSYNTHESIS PROTEIN 6/7, PUR6/7"/>
    <property type="match status" value="1"/>
</dbReference>
<dbReference type="STRING" id="1122149.FD44_GL000062"/>
<dbReference type="OrthoDB" id="9804625at2"/>
<evidence type="ECO:0000259" key="9">
    <source>
        <dbReference type="PROSITE" id="PS50975"/>
    </source>
</evidence>
<dbReference type="GO" id="GO:0046872">
    <property type="term" value="F:metal ion binding"/>
    <property type="evidence" value="ECO:0007669"/>
    <property type="project" value="InterPro"/>
</dbReference>
<dbReference type="InterPro" id="IPR054350">
    <property type="entry name" value="PurT/PurK_preATP-grasp"/>
</dbReference>
<evidence type="ECO:0000313" key="11">
    <source>
        <dbReference type="Proteomes" id="UP000294854"/>
    </source>
</evidence>
<evidence type="ECO:0000256" key="4">
    <source>
        <dbReference type="ARBA" id="ARBA00022755"/>
    </source>
</evidence>
<dbReference type="InterPro" id="IPR011761">
    <property type="entry name" value="ATP-grasp"/>
</dbReference>
<protein>
    <recommendedName>
        <fullName evidence="9">ATP-grasp domain-containing protein</fullName>
    </recommendedName>
</protein>
<dbReference type="GO" id="GO:0005829">
    <property type="term" value="C:cytosol"/>
    <property type="evidence" value="ECO:0007669"/>
    <property type="project" value="TreeGrafter"/>
</dbReference>
<accession>A0A4R5NP64</accession>
<evidence type="ECO:0000256" key="7">
    <source>
        <dbReference type="ARBA" id="ARBA00025704"/>
    </source>
</evidence>
<keyword evidence="3 8" id="KW-0547">Nucleotide-binding</keyword>
<comment type="pathway">
    <text evidence="7">Purine metabolism.</text>
</comment>
<evidence type="ECO:0000256" key="3">
    <source>
        <dbReference type="ARBA" id="ARBA00022741"/>
    </source>
</evidence>
<evidence type="ECO:0000256" key="5">
    <source>
        <dbReference type="ARBA" id="ARBA00022840"/>
    </source>
</evidence>
<dbReference type="SUPFAM" id="SSF56059">
    <property type="entry name" value="Glutathione synthetase ATP-binding domain-like"/>
    <property type="match status" value="1"/>
</dbReference>
<dbReference type="GO" id="GO:0005524">
    <property type="term" value="F:ATP binding"/>
    <property type="evidence" value="ECO:0007669"/>
    <property type="project" value="UniProtKB-UniRule"/>
</dbReference>
<comment type="caution">
    <text evidence="10">The sequence shown here is derived from an EMBL/GenBank/DDBJ whole genome shotgun (WGS) entry which is preliminary data.</text>
</comment>
<dbReference type="AlphaFoldDB" id="A0A4R5NP64"/>
<evidence type="ECO:0000256" key="6">
    <source>
        <dbReference type="ARBA" id="ARBA00023211"/>
    </source>
</evidence>
<reference evidence="10 11" key="1">
    <citation type="journal article" date="2019" name="Appl. Microbiol. Biotechnol.">
        <title>Uncovering carbohydrate metabolism through a genotype-phenotype association study of 56 lactic acid bacteria genomes.</title>
        <authorList>
            <person name="Buron-Moles G."/>
            <person name="Chailyan A."/>
            <person name="Dolejs I."/>
            <person name="Forster J."/>
            <person name="Miks M.H."/>
        </authorList>
    </citation>
    <scope>NUCLEOTIDE SEQUENCE [LARGE SCALE GENOMIC DNA]</scope>
    <source>
        <strain evidence="10 11">ATCC 49373</strain>
    </source>
</reference>
<dbReference type="PANTHER" id="PTHR11609:SF5">
    <property type="entry name" value="PHOSPHORIBOSYLAMINOIMIDAZOLE CARBOXYLASE"/>
    <property type="match status" value="1"/>
</dbReference>
<dbReference type="Gene3D" id="3.40.50.20">
    <property type="match status" value="1"/>
</dbReference>
<evidence type="ECO:0000256" key="2">
    <source>
        <dbReference type="ARBA" id="ARBA00001946"/>
    </source>
</evidence>
<evidence type="ECO:0000256" key="8">
    <source>
        <dbReference type="PROSITE-ProRule" id="PRU00409"/>
    </source>
</evidence>
<organism evidence="10 11">
    <name type="scientific">Secundilactobacillus malefermentans</name>
    <dbReference type="NCBI Taxonomy" id="176292"/>
    <lineage>
        <taxon>Bacteria</taxon>
        <taxon>Bacillati</taxon>
        <taxon>Bacillota</taxon>
        <taxon>Bacilli</taxon>
        <taxon>Lactobacillales</taxon>
        <taxon>Lactobacillaceae</taxon>
        <taxon>Secundilactobacillus</taxon>
    </lineage>
</organism>
<keyword evidence="5 8" id="KW-0067">ATP-binding</keyword>
<gene>
    <name evidence="10" type="ORF">C5L31_001420</name>
</gene>
<feature type="domain" description="ATP-grasp" evidence="9">
    <location>
        <begin position="112"/>
        <end position="298"/>
    </location>
</feature>
<dbReference type="InterPro" id="IPR003135">
    <property type="entry name" value="ATP-grasp_carboxylate-amine"/>
</dbReference>
<dbReference type="InterPro" id="IPR013815">
    <property type="entry name" value="ATP_grasp_subdomain_1"/>
</dbReference>
<dbReference type="RefSeq" id="WP_010619632.1">
    <property type="nucleotide sequence ID" value="NZ_PUFO01000044.1"/>
</dbReference>
<dbReference type="PROSITE" id="PS50975">
    <property type="entry name" value="ATP_GRASP"/>
    <property type="match status" value="1"/>
</dbReference>
<keyword evidence="4" id="KW-0658">Purine biosynthesis</keyword>
<sequence>MNKAILYPNDTIGIIGDNISGPRLVTAARKIGFQVGAYGSDEASETLQLADFKVVGELNDKEKLRQFAERCQVVTFTSTHVSSDVISYLEQFTSVPQGSEMLEMSQDRLLERAFFEQLNVNIAPYATIVSLDDVYQAINSIGYPSVLKPIQKDLVNGKELIINTQTDIAKASGLLDFGTYILESIVPNSRELSITMARGQDGQTVLFPIVETVRNKGIVQWTFIPTQLDVGIAQELRRISNEVTQNIQYTGLFEVSFTITQNDNIYVKRILPAVSQTGQIFDRGTTVNQYEQHLRAIAGLPLSEPQTLMPTVLAPFTTKQLAAINTQWVLKNNWHFTFYRNVKADGQLDSHSAGNVILQAVDLNEALDQLDDTGIWNQSKATDNQ</sequence>
<dbReference type="Pfam" id="PF22660">
    <property type="entry name" value="RS_preATP-grasp-like"/>
    <property type="match status" value="1"/>
</dbReference>
<evidence type="ECO:0000256" key="1">
    <source>
        <dbReference type="ARBA" id="ARBA00001936"/>
    </source>
</evidence>
<name>A0A4R5NP64_9LACO</name>
<dbReference type="GO" id="GO:0006164">
    <property type="term" value="P:purine nucleotide biosynthetic process"/>
    <property type="evidence" value="ECO:0007669"/>
    <property type="project" value="UniProtKB-KW"/>
</dbReference>
<dbReference type="Gene3D" id="3.30.1490.20">
    <property type="entry name" value="ATP-grasp fold, A domain"/>
    <property type="match status" value="1"/>
</dbReference>
<dbReference type="EMBL" id="PUFO01000044">
    <property type="protein sequence ID" value="TDG78234.1"/>
    <property type="molecule type" value="Genomic_DNA"/>
</dbReference>
<dbReference type="Gene3D" id="3.30.470.20">
    <property type="entry name" value="ATP-grasp fold, B domain"/>
    <property type="match status" value="1"/>
</dbReference>
<comment type="cofactor">
    <cofactor evidence="1">
        <name>Mn(2+)</name>
        <dbReference type="ChEBI" id="CHEBI:29035"/>
    </cofactor>
</comment>
<comment type="cofactor">
    <cofactor evidence="2">
        <name>Mg(2+)</name>
        <dbReference type="ChEBI" id="CHEBI:18420"/>
    </cofactor>
</comment>
<dbReference type="Pfam" id="PF02222">
    <property type="entry name" value="ATP-grasp"/>
    <property type="match status" value="1"/>
</dbReference>
<proteinExistence type="predicted"/>